<dbReference type="PANTHER" id="PTHR15710">
    <property type="entry name" value="E3 UBIQUITIN-PROTEIN LIGASE PRAJA"/>
    <property type="match status" value="1"/>
</dbReference>
<evidence type="ECO:0000256" key="4">
    <source>
        <dbReference type="ARBA" id="ARBA00022771"/>
    </source>
</evidence>
<dbReference type="EMBL" id="JAFEMO010000005">
    <property type="protein sequence ID" value="KAH7570135.1"/>
    <property type="molecule type" value="Genomic_DNA"/>
</dbReference>
<evidence type="ECO:0000259" key="7">
    <source>
        <dbReference type="PROSITE" id="PS50089"/>
    </source>
</evidence>
<gene>
    <name evidence="8" type="ORF">JRO89_XS05G0051000</name>
</gene>
<comment type="catalytic activity">
    <reaction evidence="1">
        <text>S-ubiquitinyl-[E2 ubiquitin-conjugating enzyme]-L-cysteine + [acceptor protein]-L-lysine = [E2 ubiquitin-conjugating enzyme]-L-cysteine + N(6)-ubiquitinyl-[acceptor protein]-L-lysine.</text>
        <dbReference type="EC" id="2.3.2.27"/>
    </reaction>
</comment>
<evidence type="ECO:0000313" key="8">
    <source>
        <dbReference type="EMBL" id="KAH7570135.1"/>
    </source>
</evidence>
<evidence type="ECO:0000256" key="1">
    <source>
        <dbReference type="ARBA" id="ARBA00000900"/>
    </source>
</evidence>
<evidence type="ECO:0000256" key="2">
    <source>
        <dbReference type="ARBA" id="ARBA00012483"/>
    </source>
</evidence>
<organism evidence="8 9">
    <name type="scientific">Xanthoceras sorbifolium</name>
    <dbReference type="NCBI Taxonomy" id="99658"/>
    <lineage>
        <taxon>Eukaryota</taxon>
        <taxon>Viridiplantae</taxon>
        <taxon>Streptophyta</taxon>
        <taxon>Embryophyta</taxon>
        <taxon>Tracheophyta</taxon>
        <taxon>Spermatophyta</taxon>
        <taxon>Magnoliopsida</taxon>
        <taxon>eudicotyledons</taxon>
        <taxon>Gunneridae</taxon>
        <taxon>Pentapetalae</taxon>
        <taxon>rosids</taxon>
        <taxon>malvids</taxon>
        <taxon>Sapindales</taxon>
        <taxon>Sapindaceae</taxon>
        <taxon>Xanthoceroideae</taxon>
        <taxon>Xanthoceras</taxon>
    </lineage>
</organism>
<reference evidence="8 9" key="1">
    <citation type="submission" date="2021-02" db="EMBL/GenBank/DDBJ databases">
        <title>Plant Genome Project.</title>
        <authorList>
            <person name="Zhang R.-G."/>
        </authorList>
    </citation>
    <scope>NUCLEOTIDE SEQUENCE [LARGE SCALE GENOMIC DNA]</scope>
    <source>
        <tissue evidence="8">Leaves</tissue>
    </source>
</reference>
<protein>
    <recommendedName>
        <fullName evidence="2">RING-type E3 ubiquitin transferase</fullName>
        <ecNumber evidence="2">2.3.2.27</ecNumber>
    </recommendedName>
</protein>
<evidence type="ECO:0000256" key="6">
    <source>
        <dbReference type="PROSITE-ProRule" id="PRU00175"/>
    </source>
</evidence>
<dbReference type="PROSITE" id="PS50089">
    <property type="entry name" value="ZF_RING_2"/>
    <property type="match status" value="1"/>
</dbReference>
<dbReference type="SUPFAM" id="SSF57850">
    <property type="entry name" value="RING/U-box"/>
    <property type="match status" value="1"/>
</dbReference>
<keyword evidence="4 6" id="KW-0863">Zinc-finger</keyword>
<keyword evidence="9" id="KW-1185">Reference proteome</keyword>
<comment type="caution">
    <text evidence="8">The sequence shown here is derived from an EMBL/GenBank/DDBJ whole genome shotgun (WGS) entry which is preliminary data.</text>
</comment>
<dbReference type="EC" id="2.3.2.27" evidence="2"/>
<evidence type="ECO:0000256" key="3">
    <source>
        <dbReference type="ARBA" id="ARBA00022723"/>
    </source>
</evidence>
<evidence type="ECO:0000256" key="5">
    <source>
        <dbReference type="ARBA" id="ARBA00022833"/>
    </source>
</evidence>
<name>A0ABQ8I0K8_9ROSI</name>
<keyword evidence="5" id="KW-0862">Zinc</keyword>
<dbReference type="InterPro" id="IPR001841">
    <property type="entry name" value="Znf_RING"/>
</dbReference>
<evidence type="ECO:0000313" key="9">
    <source>
        <dbReference type="Proteomes" id="UP000827721"/>
    </source>
</evidence>
<keyword evidence="3" id="KW-0479">Metal-binding</keyword>
<dbReference type="Pfam" id="PF13639">
    <property type="entry name" value="zf-RING_2"/>
    <property type="match status" value="1"/>
</dbReference>
<proteinExistence type="predicted"/>
<dbReference type="InterPro" id="IPR013083">
    <property type="entry name" value="Znf_RING/FYVE/PHD"/>
</dbReference>
<dbReference type="PANTHER" id="PTHR15710:SF59">
    <property type="entry name" value="E3 UBIQUITIN-PROTEIN LIGASE SDIR1-LIKE"/>
    <property type="match status" value="1"/>
</dbReference>
<feature type="domain" description="RING-type" evidence="7">
    <location>
        <begin position="220"/>
        <end position="261"/>
    </location>
</feature>
<sequence length="267" mass="30508">MSFHTGPDRLFVEVSQPSDSIEVWQPYDHLHSSEASLSPPHTRVACRIFFKHSRQFIDCLPDGSTNFLGSAPASRQQRSCSFDLCSFLKELIPSHVTLWENLSSLGIDGEAVHGLIQHIYLQGREVLASKRDSNMGQRVIPLHVEISKVQLVWVHYDRYLAHRAMMESMEEFERRNYGMVPASESSLKRMLKRVRVVGDEESDGGNKESKKKRRSESENCSICLEEVEVGSYGTSMPCSHVFHGDCIVKWLKQSHYCPVCRYEMPTN</sequence>
<dbReference type="Proteomes" id="UP000827721">
    <property type="component" value="Unassembled WGS sequence"/>
</dbReference>
<dbReference type="Gene3D" id="3.30.40.10">
    <property type="entry name" value="Zinc/RING finger domain, C3HC4 (zinc finger)"/>
    <property type="match status" value="1"/>
</dbReference>
<accession>A0ABQ8I0K8</accession>
<dbReference type="SMART" id="SM00184">
    <property type="entry name" value="RING"/>
    <property type="match status" value="1"/>
</dbReference>